<proteinExistence type="predicted"/>
<keyword evidence="4" id="KW-0238">DNA-binding</keyword>
<gene>
    <name evidence="8" type="ORF">HMPREF9698_00610</name>
</gene>
<accession>K9EX85</accession>
<dbReference type="SUPFAM" id="SSF100950">
    <property type="entry name" value="NagB/RpiA/CoA transferase-like"/>
    <property type="match status" value="1"/>
</dbReference>
<dbReference type="HOGENOM" id="CLU_060699_1_0_9"/>
<dbReference type="Proteomes" id="UP000009875">
    <property type="component" value="Unassembled WGS sequence"/>
</dbReference>
<dbReference type="GO" id="GO:0003677">
    <property type="term" value="F:DNA binding"/>
    <property type="evidence" value="ECO:0007669"/>
    <property type="project" value="UniProtKB-KW"/>
</dbReference>
<evidence type="ECO:0000256" key="1">
    <source>
        <dbReference type="ARBA" id="ARBA00021390"/>
    </source>
</evidence>
<dbReference type="RefSeq" id="WP_003777270.1">
    <property type="nucleotide sequence ID" value="NZ_JH992958.1"/>
</dbReference>
<dbReference type="Gene3D" id="3.40.50.1360">
    <property type="match status" value="1"/>
</dbReference>
<evidence type="ECO:0000313" key="8">
    <source>
        <dbReference type="EMBL" id="EKU93815.1"/>
    </source>
</evidence>
<evidence type="ECO:0000256" key="3">
    <source>
        <dbReference type="ARBA" id="ARBA00023015"/>
    </source>
</evidence>
<dbReference type="AlphaFoldDB" id="K9EX85"/>
<dbReference type="SUPFAM" id="SSF46785">
    <property type="entry name" value="Winged helix' DNA-binding domain"/>
    <property type="match status" value="1"/>
</dbReference>
<dbReference type="InterPro" id="IPR001034">
    <property type="entry name" value="DeoR_HTH"/>
</dbReference>
<dbReference type="PATRIC" id="fig|883081.3.peg.610"/>
<evidence type="ECO:0000256" key="6">
    <source>
        <dbReference type="ARBA" id="ARBA00024937"/>
    </source>
</evidence>
<dbReference type="InterPro" id="IPR014036">
    <property type="entry name" value="DeoR-like_C"/>
</dbReference>
<comment type="caution">
    <text evidence="8">The sequence shown here is derived from an EMBL/GenBank/DDBJ whole genome shotgun (WGS) entry which is preliminary data.</text>
</comment>
<reference evidence="8 9" key="1">
    <citation type="submission" date="2012-09" db="EMBL/GenBank/DDBJ databases">
        <title>The Genome Sequence of Alloiococcus otitis ATCC 51267.</title>
        <authorList>
            <consortium name="The Broad Institute Genome Sequencing Platform"/>
            <person name="Earl A."/>
            <person name="Ward D."/>
            <person name="Feldgarden M."/>
            <person name="Gevers D."/>
            <person name="Huys G."/>
            <person name="Walker B."/>
            <person name="Young S.K."/>
            <person name="Zeng Q."/>
            <person name="Gargeya S."/>
            <person name="Fitzgerald M."/>
            <person name="Haas B."/>
            <person name="Abouelleil A."/>
            <person name="Alvarado L."/>
            <person name="Arachchi H.M."/>
            <person name="Berlin A.M."/>
            <person name="Chapman S.B."/>
            <person name="Goldberg J."/>
            <person name="Griggs A."/>
            <person name="Gujja S."/>
            <person name="Hansen M."/>
            <person name="Howarth C."/>
            <person name="Imamovic A."/>
            <person name="Larimer J."/>
            <person name="McCowen C."/>
            <person name="Montmayeur A."/>
            <person name="Murphy C."/>
            <person name="Neiman D."/>
            <person name="Pearson M."/>
            <person name="Priest M."/>
            <person name="Roberts A."/>
            <person name="Saif S."/>
            <person name="Shea T."/>
            <person name="Sisk P."/>
            <person name="Sykes S."/>
            <person name="Wortman J."/>
            <person name="Nusbaum C."/>
            <person name="Birren B."/>
        </authorList>
    </citation>
    <scope>NUCLEOTIDE SEQUENCE [LARGE SCALE GENOMIC DNA]</scope>
    <source>
        <strain evidence="8 9">ATCC 51267</strain>
    </source>
</reference>
<dbReference type="PROSITE" id="PS00894">
    <property type="entry name" value="HTH_DEOR_1"/>
    <property type="match status" value="1"/>
</dbReference>
<dbReference type="SMART" id="SM01134">
    <property type="entry name" value="DeoRC"/>
    <property type="match status" value="1"/>
</dbReference>
<dbReference type="SMART" id="SM00420">
    <property type="entry name" value="HTH_DEOR"/>
    <property type="match status" value="1"/>
</dbReference>
<dbReference type="eggNOG" id="COG1349">
    <property type="taxonomic scope" value="Bacteria"/>
</dbReference>
<feature type="domain" description="HTH deoR-type" evidence="7">
    <location>
        <begin position="3"/>
        <end position="58"/>
    </location>
</feature>
<dbReference type="EMBL" id="AGXA01000014">
    <property type="protein sequence ID" value="EKU93815.1"/>
    <property type="molecule type" value="Genomic_DNA"/>
</dbReference>
<keyword evidence="5" id="KW-0804">Transcription</keyword>
<keyword evidence="2" id="KW-0678">Repressor</keyword>
<dbReference type="InterPro" id="IPR036388">
    <property type="entry name" value="WH-like_DNA-bd_sf"/>
</dbReference>
<evidence type="ECO:0000256" key="5">
    <source>
        <dbReference type="ARBA" id="ARBA00023163"/>
    </source>
</evidence>
<dbReference type="STRING" id="883081.HMPREF9698_00610"/>
<protein>
    <recommendedName>
        <fullName evidence="1">Lactose phosphotransferase system repressor</fullName>
    </recommendedName>
</protein>
<evidence type="ECO:0000313" key="9">
    <source>
        <dbReference type="Proteomes" id="UP000009875"/>
    </source>
</evidence>
<sequence>MIKEERLDYIMDQLKDQKFVKVSEITDQLNVTDMTVRRDLQELERQKLIIRVHGGAKLASNRSTPELSHLDKVEINIEDKREIAKKIAKEINDNETVFLGAGTTIELVHDYLTASNVKIITNSYHLFNRFKHDDQIELILIGGRYRDITGCFVGTIANDFIDRIFVQKSFIGINGITPEGIYTFSESEGLTQQLMLNNSEVKYIVGDKSKFNRKDFYRFYNLDQADYFISNDDLDEDVKSDYTDFIEII</sequence>
<dbReference type="InterPro" id="IPR037171">
    <property type="entry name" value="NagB/RpiA_transferase-like"/>
</dbReference>
<dbReference type="PROSITE" id="PS51000">
    <property type="entry name" value="HTH_DEOR_2"/>
    <property type="match status" value="1"/>
</dbReference>
<dbReference type="GO" id="GO:0003700">
    <property type="term" value="F:DNA-binding transcription factor activity"/>
    <property type="evidence" value="ECO:0007669"/>
    <property type="project" value="InterPro"/>
</dbReference>
<dbReference type="InterPro" id="IPR018356">
    <property type="entry name" value="Tscrpt_reg_HTH_DeoR_CS"/>
</dbReference>
<keyword evidence="9" id="KW-1185">Reference proteome</keyword>
<dbReference type="InterPro" id="IPR050313">
    <property type="entry name" value="Carb_Metab_HTH_regulators"/>
</dbReference>
<dbReference type="Pfam" id="PF08220">
    <property type="entry name" value="HTH_DeoR"/>
    <property type="match status" value="1"/>
</dbReference>
<dbReference type="PANTHER" id="PTHR30363">
    <property type="entry name" value="HTH-TYPE TRANSCRIPTIONAL REGULATOR SRLR-RELATED"/>
    <property type="match status" value="1"/>
</dbReference>
<dbReference type="PANTHER" id="PTHR30363:SF4">
    <property type="entry name" value="GLYCEROL-3-PHOSPHATE REGULON REPRESSOR"/>
    <property type="match status" value="1"/>
</dbReference>
<evidence type="ECO:0000259" key="7">
    <source>
        <dbReference type="PROSITE" id="PS51000"/>
    </source>
</evidence>
<keyword evidence="3" id="KW-0805">Transcription regulation</keyword>
<evidence type="ECO:0000256" key="4">
    <source>
        <dbReference type="ARBA" id="ARBA00023125"/>
    </source>
</evidence>
<name>K9EX85_9LACT</name>
<dbReference type="OrthoDB" id="9798651at2"/>
<organism evidence="8 9">
    <name type="scientific">Alloiococcus otitis ATCC 51267</name>
    <dbReference type="NCBI Taxonomy" id="883081"/>
    <lineage>
        <taxon>Bacteria</taxon>
        <taxon>Bacillati</taxon>
        <taxon>Bacillota</taxon>
        <taxon>Bacilli</taxon>
        <taxon>Lactobacillales</taxon>
        <taxon>Carnobacteriaceae</taxon>
        <taxon>Alloiococcus</taxon>
    </lineage>
</organism>
<comment type="function">
    <text evidence="6">Repressor of the lactose catabolism operon. Galactose-6-phosphate is the inducer.</text>
</comment>
<dbReference type="Pfam" id="PF00455">
    <property type="entry name" value="DeoRC"/>
    <property type="match status" value="1"/>
</dbReference>
<evidence type="ECO:0000256" key="2">
    <source>
        <dbReference type="ARBA" id="ARBA00022491"/>
    </source>
</evidence>
<dbReference type="InterPro" id="IPR036390">
    <property type="entry name" value="WH_DNA-bd_sf"/>
</dbReference>
<dbReference type="Gene3D" id="1.10.10.10">
    <property type="entry name" value="Winged helix-like DNA-binding domain superfamily/Winged helix DNA-binding domain"/>
    <property type="match status" value="1"/>
</dbReference>
<dbReference type="PRINTS" id="PR00037">
    <property type="entry name" value="HTHLACR"/>
</dbReference>